<proteinExistence type="predicted"/>
<protein>
    <submittedName>
        <fullName evidence="2">Uncharacterized protein</fullName>
    </submittedName>
</protein>
<sequence>MSVSRVVKKSYSEVRKDLLSKAQKDQLTTAGNAIIGMELQVKLLTDIIELMAPLANHAEGVYIQLEKAVTLGVALNFSGPEFSVLKDSFNKSKAIFESQSDTHQSSAVASPSTQDLAEGNLSGNVIADQDTEMLDIEGSDGDDDLEIIVKPTPKIPKSIKFKKITKAEANVASPSAKGKEVAVSASVPTLIRLLELRRKIMPSFVTSKAAEASGSGAKRRCTEFGSAKAADTSVMHFSDEGAKFSTAGAAMAIQNSYSDGIVQQA</sequence>
<evidence type="ECO:0000256" key="1">
    <source>
        <dbReference type="SAM" id="MobiDB-lite"/>
    </source>
</evidence>
<evidence type="ECO:0000313" key="2">
    <source>
        <dbReference type="EMBL" id="KAK7448532.1"/>
    </source>
</evidence>
<gene>
    <name evidence="2" type="ORF">VKT23_013796</name>
</gene>
<feature type="region of interest" description="Disordered" evidence="1">
    <location>
        <begin position="100"/>
        <end position="119"/>
    </location>
</feature>
<reference evidence="2 3" key="1">
    <citation type="submission" date="2024-01" db="EMBL/GenBank/DDBJ databases">
        <title>A draft genome for the cacao thread blight pathogen Marasmiellus scandens.</title>
        <authorList>
            <person name="Baruah I.K."/>
            <person name="Leung J."/>
            <person name="Bukari Y."/>
            <person name="Amoako-Attah I."/>
            <person name="Meinhardt L.W."/>
            <person name="Bailey B.A."/>
            <person name="Cohen S.P."/>
        </authorList>
    </citation>
    <scope>NUCLEOTIDE SEQUENCE [LARGE SCALE GENOMIC DNA]</scope>
    <source>
        <strain evidence="2 3">GH-19</strain>
    </source>
</reference>
<evidence type="ECO:0000313" key="3">
    <source>
        <dbReference type="Proteomes" id="UP001498398"/>
    </source>
</evidence>
<dbReference type="EMBL" id="JBANRG010000038">
    <property type="protein sequence ID" value="KAK7448532.1"/>
    <property type="molecule type" value="Genomic_DNA"/>
</dbReference>
<accession>A0ABR1J2L6</accession>
<feature type="compositionally biased region" description="Polar residues" evidence="1">
    <location>
        <begin position="100"/>
        <end position="115"/>
    </location>
</feature>
<keyword evidence="3" id="KW-1185">Reference proteome</keyword>
<organism evidence="2 3">
    <name type="scientific">Marasmiellus scandens</name>
    <dbReference type="NCBI Taxonomy" id="2682957"/>
    <lineage>
        <taxon>Eukaryota</taxon>
        <taxon>Fungi</taxon>
        <taxon>Dikarya</taxon>
        <taxon>Basidiomycota</taxon>
        <taxon>Agaricomycotina</taxon>
        <taxon>Agaricomycetes</taxon>
        <taxon>Agaricomycetidae</taxon>
        <taxon>Agaricales</taxon>
        <taxon>Marasmiineae</taxon>
        <taxon>Omphalotaceae</taxon>
        <taxon>Marasmiellus</taxon>
    </lineage>
</organism>
<dbReference type="Proteomes" id="UP001498398">
    <property type="component" value="Unassembled WGS sequence"/>
</dbReference>
<name>A0ABR1J2L6_9AGAR</name>
<comment type="caution">
    <text evidence="2">The sequence shown here is derived from an EMBL/GenBank/DDBJ whole genome shotgun (WGS) entry which is preliminary data.</text>
</comment>